<dbReference type="Proteomes" id="UP000677054">
    <property type="component" value="Unassembled WGS sequence"/>
</dbReference>
<evidence type="ECO:0000256" key="3">
    <source>
        <dbReference type="ARBA" id="ARBA00022825"/>
    </source>
</evidence>
<comment type="caution">
    <text evidence="5">Lacks conserved residue(s) required for the propagation of feature annotation.</text>
</comment>
<evidence type="ECO:0000259" key="7">
    <source>
        <dbReference type="PROSITE" id="PS50923"/>
    </source>
</evidence>
<keyword evidence="1" id="KW-0645">Protease</keyword>
<feature type="domain" description="Peptidase S1" evidence="6">
    <location>
        <begin position="99"/>
        <end position="238"/>
    </location>
</feature>
<keyword evidence="3" id="KW-0720">Serine protease</keyword>
<dbReference type="OrthoDB" id="6147874at2759"/>
<dbReference type="EMBL" id="CAJPEV010003321">
    <property type="protein sequence ID" value="CAG0899505.1"/>
    <property type="molecule type" value="Genomic_DNA"/>
</dbReference>
<dbReference type="PRINTS" id="PR00722">
    <property type="entry name" value="CHYMOTRYPSIN"/>
</dbReference>
<dbReference type="EMBL" id="LR902838">
    <property type="protein sequence ID" value="CAD7251156.1"/>
    <property type="molecule type" value="Genomic_DNA"/>
</dbReference>
<dbReference type="SUPFAM" id="SSF50494">
    <property type="entry name" value="Trypsin-like serine proteases"/>
    <property type="match status" value="1"/>
</dbReference>
<evidence type="ECO:0000256" key="5">
    <source>
        <dbReference type="PROSITE-ProRule" id="PRU00302"/>
    </source>
</evidence>
<dbReference type="PANTHER" id="PTHR24252:SF8">
    <property type="entry name" value="ACROSIN"/>
    <property type="match status" value="1"/>
</dbReference>
<name>A0A7R9AC40_9CRUS</name>
<evidence type="ECO:0000313" key="8">
    <source>
        <dbReference type="EMBL" id="CAD7251156.1"/>
    </source>
</evidence>
<dbReference type="CDD" id="cd00190">
    <property type="entry name" value="Tryp_SPc"/>
    <property type="match status" value="1"/>
</dbReference>
<reference evidence="8" key="1">
    <citation type="submission" date="2020-11" db="EMBL/GenBank/DDBJ databases">
        <authorList>
            <person name="Tran Van P."/>
        </authorList>
    </citation>
    <scope>NUCLEOTIDE SEQUENCE</scope>
</reference>
<dbReference type="PROSITE" id="PS00134">
    <property type="entry name" value="TRYPSIN_HIS"/>
    <property type="match status" value="1"/>
</dbReference>
<dbReference type="InterPro" id="IPR018114">
    <property type="entry name" value="TRYPSIN_HIS"/>
</dbReference>
<keyword evidence="4 5" id="KW-1015">Disulfide bond</keyword>
<feature type="domain" description="Sushi" evidence="7">
    <location>
        <begin position="27"/>
        <end position="88"/>
    </location>
</feature>
<keyword evidence="5" id="KW-0768">Sushi</keyword>
<dbReference type="SMART" id="SM00020">
    <property type="entry name" value="Tryp_SPc"/>
    <property type="match status" value="1"/>
</dbReference>
<dbReference type="PROSITE" id="PS50240">
    <property type="entry name" value="TRYPSIN_DOM"/>
    <property type="match status" value="1"/>
</dbReference>
<dbReference type="Gene3D" id="2.40.10.10">
    <property type="entry name" value="Trypsin-like serine proteases"/>
    <property type="match status" value="1"/>
</dbReference>
<dbReference type="AlphaFoldDB" id="A0A7R9AC40"/>
<dbReference type="InterPro" id="IPR001254">
    <property type="entry name" value="Trypsin_dom"/>
</dbReference>
<dbReference type="CDD" id="cd00033">
    <property type="entry name" value="CCP"/>
    <property type="match status" value="1"/>
</dbReference>
<feature type="disulfide bond" evidence="5">
    <location>
        <begin position="59"/>
        <end position="86"/>
    </location>
</feature>
<evidence type="ECO:0000256" key="1">
    <source>
        <dbReference type="ARBA" id="ARBA00022670"/>
    </source>
</evidence>
<dbReference type="GO" id="GO:0004252">
    <property type="term" value="F:serine-type endopeptidase activity"/>
    <property type="evidence" value="ECO:0007669"/>
    <property type="project" value="InterPro"/>
</dbReference>
<evidence type="ECO:0000313" key="9">
    <source>
        <dbReference type="Proteomes" id="UP000677054"/>
    </source>
</evidence>
<keyword evidence="9" id="KW-1185">Reference proteome</keyword>
<sequence length="238" mass="26567">MLGGNCAVLNEMSTTASSHDRETIARINYSSPSATTYENNTDCIQDGEYVTGSIVEYACSEHYNLKGSRRRICIGNGRWSRGNALCEPECGRKVPQGLSAGGKPSAIGKWPWVAAIYDVKNELLVCGGALIREQWVLTAAHCLAIDGIARPRDRKDFRVYLGKHYRNDSQDDGLVQKREVSTVILHEGFNRYNYDSDIALLQLTEPVEFTNRVELICLPKHELRSLSEANLEDGVRGW</sequence>
<keyword evidence="2" id="KW-0378">Hydrolase</keyword>
<dbReference type="PANTHER" id="PTHR24252">
    <property type="entry name" value="ACROSIN-RELATED"/>
    <property type="match status" value="1"/>
</dbReference>
<gene>
    <name evidence="8" type="ORF">DSTB1V02_LOCUS10923</name>
</gene>
<dbReference type="GO" id="GO:0006508">
    <property type="term" value="P:proteolysis"/>
    <property type="evidence" value="ECO:0007669"/>
    <property type="project" value="UniProtKB-KW"/>
</dbReference>
<dbReference type="InterPro" id="IPR001314">
    <property type="entry name" value="Peptidase_S1A"/>
</dbReference>
<dbReference type="PROSITE" id="PS50923">
    <property type="entry name" value="SUSHI"/>
    <property type="match status" value="1"/>
</dbReference>
<evidence type="ECO:0000259" key="6">
    <source>
        <dbReference type="PROSITE" id="PS50240"/>
    </source>
</evidence>
<dbReference type="Pfam" id="PF00089">
    <property type="entry name" value="Trypsin"/>
    <property type="match status" value="1"/>
</dbReference>
<evidence type="ECO:0000256" key="2">
    <source>
        <dbReference type="ARBA" id="ARBA00022801"/>
    </source>
</evidence>
<accession>A0A7R9AC40</accession>
<dbReference type="InterPro" id="IPR009003">
    <property type="entry name" value="Peptidase_S1_PA"/>
</dbReference>
<proteinExistence type="predicted"/>
<feature type="non-terminal residue" evidence="8">
    <location>
        <position position="238"/>
    </location>
</feature>
<dbReference type="InterPro" id="IPR043504">
    <property type="entry name" value="Peptidase_S1_PA_chymotrypsin"/>
</dbReference>
<dbReference type="FunFam" id="2.40.10.10:FF:000060">
    <property type="entry name" value="Acrosin"/>
    <property type="match status" value="1"/>
</dbReference>
<dbReference type="InterPro" id="IPR000436">
    <property type="entry name" value="Sushi_SCR_CCP_dom"/>
</dbReference>
<organism evidence="8">
    <name type="scientific">Darwinula stevensoni</name>
    <dbReference type="NCBI Taxonomy" id="69355"/>
    <lineage>
        <taxon>Eukaryota</taxon>
        <taxon>Metazoa</taxon>
        <taxon>Ecdysozoa</taxon>
        <taxon>Arthropoda</taxon>
        <taxon>Crustacea</taxon>
        <taxon>Oligostraca</taxon>
        <taxon>Ostracoda</taxon>
        <taxon>Podocopa</taxon>
        <taxon>Podocopida</taxon>
        <taxon>Darwinulocopina</taxon>
        <taxon>Darwinuloidea</taxon>
        <taxon>Darwinulidae</taxon>
        <taxon>Darwinula</taxon>
    </lineage>
</organism>
<evidence type="ECO:0000256" key="4">
    <source>
        <dbReference type="ARBA" id="ARBA00023157"/>
    </source>
</evidence>
<dbReference type="Pfam" id="PF00084">
    <property type="entry name" value="Sushi"/>
    <property type="match status" value="1"/>
</dbReference>
<dbReference type="Gene3D" id="2.10.70.10">
    <property type="entry name" value="Complement Module, domain 1"/>
    <property type="match status" value="1"/>
</dbReference>
<dbReference type="InterPro" id="IPR035976">
    <property type="entry name" value="Sushi/SCR/CCP_sf"/>
</dbReference>
<protein>
    <recommendedName>
        <fullName evidence="10">Limulus clotting factor C</fullName>
    </recommendedName>
</protein>
<evidence type="ECO:0008006" key="10">
    <source>
        <dbReference type="Google" id="ProtNLM"/>
    </source>
</evidence>
<dbReference type="SUPFAM" id="SSF57535">
    <property type="entry name" value="Complement control module/SCR domain"/>
    <property type="match status" value="1"/>
</dbReference>